<comment type="caution">
    <text evidence="8">The sequence shown here is derived from an EMBL/GenBank/DDBJ whole genome shotgun (WGS) entry which is preliminary data.</text>
</comment>
<evidence type="ECO:0000256" key="3">
    <source>
        <dbReference type="ARBA" id="ARBA00022475"/>
    </source>
</evidence>
<feature type="transmembrane region" description="Helical" evidence="7">
    <location>
        <begin position="340"/>
        <end position="361"/>
    </location>
</feature>
<dbReference type="PANTHER" id="PTHR30250:SF10">
    <property type="entry name" value="LIPOPOLYSACCHARIDE BIOSYNTHESIS PROTEIN WZXC"/>
    <property type="match status" value="1"/>
</dbReference>
<accession>A0ABU1N8W0</accession>
<dbReference type="InterPro" id="IPR050833">
    <property type="entry name" value="Poly_Biosynth_Transport"/>
</dbReference>
<dbReference type="PANTHER" id="PTHR30250">
    <property type="entry name" value="PST FAMILY PREDICTED COLANIC ACID TRANSPORTER"/>
    <property type="match status" value="1"/>
</dbReference>
<protein>
    <submittedName>
        <fullName evidence="8">O-antigen/teichoic acid export membrane protein</fullName>
    </submittedName>
</protein>
<feature type="transmembrane region" description="Helical" evidence="7">
    <location>
        <begin position="120"/>
        <end position="141"/>
    </location>
</feature>
<keyword evidence="4 7" id="KW-0812">Transmembrane</keyword>
<reference evidence="8 9" key="1">
    <citation type="submission" date="2023-07" db="EMBL/GenBank/DDBJ databases">
        <title>Sorghum-associated microbial communities from plants grown in Nebraska, USA.</title>
        <authorList>
            <person name="Schachtman D."/>
        </authorList>
    </citation>
    <scope>NUCLEOTIDE SEQUENCE [LARGE SCALE GENOMIC DNA]</scope>
    <source>
        <strain evidence="8 9">DS1781</strain>
    </source>
</reference>
<organism evidence="8 9">
    <name type="scientific">Variovorax soli</name>
    <dbReference type="NCBI Taxonomy" id="376815"/>
    <lineage>
        <taxon>Bacteria</taxon>
        <taxon>Pseudomonadati</taxon>
        <taxon>Pseudomonadota</taxon>
        <taxon>Betaproteobacteria</taxon>
        <taxon>Burkholderiales</taxon>
        <taxon>Comamonadaceae</taxon>
        <taxon>Variovorax</taxon>
    </lineage>
</organism>
<comment type="similarity">
    <text evidence="2">Belongs to the polysaccharide synthase family.</text>
</comment>
<keyword evidence="3" id="KW-1003">Cell membrane</keyword>
<gene>
    <name evidence="8" type="ORF">J2739_000629</name>
</gene>
<evidence type="ECO:0000256" key="4">
    <source>
        <dbReference type="ARBA" id="ARBA00022692"/>
    </source>
</evidence>
<evidence type="ECO:0000313" key="9">
    <source>
        <dbReference type="Proteomes" id="UP001184230"/>
    </source>
</evidence>
<feature type="transmembrane region" description="Helical" evidence="7">
    <location>
        <begin position="306"/>
        <end position="328"/>
    </location>
</feature>
<keyword evidence="6 7" id="KW-0472">Membrane</keyword>
<feature type="transmembrane region" description="Helical" evidence="7">
    <location>
        <begin position="373"/>
        <end position="392"/>
    </location>
</feature>
<evidence type="ECO:0000313" key="8">
    <source>
        <dbReference type="EMBL" id="MDR6534869.1"/>
    </source>
</evidence>
<name>A0ABU1N8W0_9BURK</name>
<dbReference type="Pfam" id="PF01943">
    <property type="entry name" value="Polysacc_synt"/>
    <property type="match status" value="1"/>
</dbReference>
<evidence type="ECO:0000256" key="2">
    <source>
        <dbReference type="ARBA" id="ARBA00007430"/>
    </source>
</evidence>
<evidence type="ECO:0000256" key="6">
    <source>
        <dbReference type="ARBA" id="ARBA00023136"/>
    </source>
</evidence>
<dbReference type="InterPro" id="IPR002797">
    <property type="entry name" value="Polysacc_synth"/>
</dbReference>
<keyword evidence="5 7" id="KW-1133">Transmembrane helix</keyword>
<keyword evidence="9" id="KW-1185">Reference proteome</keyword>
<dbReference type="EMBL" id="JAVDRF010000001">
    <property type="protein sequence ID" value="MDR6534869.1"/>
    <property type="molecule type" value="Genomic_DNA"/>
</dbReference>
<feature type="transmembrane region" description="Helical" evidence="7">
    <location>
        <begin position="35"/>
        <end position="59"/>
    </location>
</feature>
<feature type="transmembrane region" description="Helical" evidence="7">
    <location>
        <begin position="80"/>
        <end position="108"/>
    </location>
</feature>
<sequence>MSNLAWNAGGLMLPLGVAALTVPQLLERLGPERFGLLALAWGLIGYAGAMDLGIGRALTQRVAGLRGIGELRSIPDVLATAGRITLLAGLSGGVLIAAAAALGAGAWVRTDSTSICEIRNAMLLLAVALPAQAMTATYRGMNEAFLNFREISLLRAGLGVINFGGPFLVSLLTSQLPWLVSTLVISRWLALLMFRRLAIGCLLSTGDGVQRGSYSKRVAASLLSFGGWVTLSGIVSPVLVHADRFLIASAISAAAVSIYVLPYEVVVQSLILAGAVSSVMFPGLSQLIQERPDQWQSYFNKWLRRIAGSMAVVCTALLFILPVLLPLWVKAALQPESVVIGQVLCLGVFANAIGSMFYALLHAKGRADITAKLHVVELPIFIFALVFLISNYGVLGAAWAWVGRMVVDAILLAVCARACRV</sequence>
<evidence type="ECO:0000256" key="5">
    <source>
        <dbReference type="ARBA" id="ARBA00022989"/>
    </source>
</evidence>
<feature type="transmembrane region" description="Helical" evidence="7">
    <location>
        <begin position="218"/>
        <end position="240"/>
    </location>
</feature>
<comment type="subcellular location">
    <subcellularLocation>
        <location evidence="1">Cell membrane</location>
        <topology evidence="1">Multi-pass membrane protein</topology>
    </subcellularLocation>
</comment>
<evidence type="ECO:0000256" key="1">
    <source>
        <dbReference type="ARBA" id="ARBA00004651"/>
    </source>
</evidence>
<proteinExistence type="inferred from homology"/>
<feature type="transmembrane region" description="Helical" evidence="7">
    <location>
        <begin position="153"/>
        <end position="172"/>
    </location>
</feature>
<dbReference type="Proteomes" id="UP001184230">
    <property type="component" value="Unassembled WGS sequence"/>
</dbReference>
<feature type="transmembrane region" description="Helical" evidence="7">
    <location>
        <begin position="178"/>
        <end position="197"/>
    </location>
</feature>
<evidence type="ECO:0000256" key="7">
    <source>
        <dbReference type="SAM" id="Phobius"/>
    </source>
</evidence>